<dbReference type="EMBL" id="KV878590">
    <property type="protein sequence ID" value="OJJ56682.1"/>
    <property type="molecule type" value="Genomic_DNA"/>
</dbReference>
<dbReference type="VEuPathDB" id="FungiDB:ASPSYDRAFT_1182332"/>
<comment type="subcellular location">
    <subcellularLocation>
        <location evidence="1">Membrane</location>
        <topology evidence="1">Multi-pass membrane protein</topology>
    </subcellularLocation>
</comment>
<feature type="transmembrane region" description="Helical" evidence="7">
    <location>
        <begin position="211"/>
        <end position="233"/>
    </location>
</feature>
<feature type="transmembrane region" description="Helical" evidence="7">
    <location>
        <begin position="295"/>
        <end position="317"/>
    </location>
</feature>
<feature type="transmembrane region" description="Helical" evidence="7">
    <location>
        <begin position="97"/>
        <end position="120"/>
    </location>
</feature>
<accession>A0A1L9TB91</accession>
<keyword evidence="4 7" id="KW-1133">Transmembrane helix</keyword>
<feature type="transmembrane region" description="Helical" evidence="7">
    <location>
        <begin position="253"/>
        <end position="274"/>
    </location>
</feature>
<dbReference type="InterPro" id="IPR002293">
    <property type="entry name" value="AA/rel_permease1"/>
</dbReference>
<dbReference type="GO" id="GO:0016020">
    <property type="term" value="C:membrane"/>
    <property type="evidence" value="ECO:0007669"/>
    <property type="project" value="UniProtKB-SubCell"/>
</dbReference>
<evidence type="ECO:0000313" key="9">
    <source>
        <dbReference type="Proteomes" id="UP000184356"/>
    </source>
</evidence>
<keyword evidence="5 7" id="KW-0472">Membrane</keyword>
<evidence type="ECO:0000256" key="5">
    <source>
        <dbReference type="ARBA" id="ARBA00023136"/>
    </source>
</evidence>
<dbReference type="PIRSF" id="PIRSF006060">
    <property type="entry name" value="AA_transporter"/>
    <property type="match status" value="1"/>
</dbReference>
<dbReference type="PANTHER" id="PTHR45649:SF5">
    <property type="entry name" value="GABA TRANSPORTER (EUROFUNG)-RELATED"/>
    <property type="match status" value="1"/>
</dbReference>
<evidence type="ECO:0000256" key="1">
    <source>
        <dbReference type="ARBA" id="ARBA00004141"/>
    </source>
</evidence>
<evidence type="ECO:0000256" key="3">
    <source>
        <dbReference type="ARBA" id="ARBA00022692"/>
    </source>
</evidence>
<dbReference type="Proteomes" id="UP000184356">
    <property type="component" value="Unassembled WGS sequence"/>
</dbReference>
<reference evidence="9" key="1">
    <citation type="journal article" date="2017" name="Genome Biol.">
        <title>Comparative genomics reveals high biological diversity and specific adaptations in the industrially and medically important fungal genus Aspergillus.</title>
        <authorList>
            <person name="de Vries R.P."/>
            <person name="Riley R."/>
            <person name="Wiebenga A."/>
            <person name="Aguilar-Osorio G."/>
            <person name="Amillis S."/>
            <person name="Uchima C.A."/>
            <person name="Anderluh G."/>
            <person name="Asadollahi M."/>
            <person name="Askin M."/>
            <person name="Barry K."/>
            <person name="Battaglia E."/>
            <person name="Bayram O."/>
            <person name="Benocci T."/>
            <person name="Braus-Stromeyer S.A."/>
            <person name="Caldana C."/>
            <person name="Canovas D."/>
            <person name="Cerqueira G.C."/>
            <person name="Chen F."/>
            <person name="Chen W."/>
            <person name="Choi C."/>
            <person name="Clum A."/>
            <person name="Dos Santos R.A."/>
            <person name="Damasio A.R."/>
            <person name="Diallinas G."/>
            <person name="Emri T."/>
            <person name="Fekete E."/>
            <person name="Flipphi M."/>
            <person name="Freyberg S."/>
            <person name="Gallo A."/>
            <person name="Gournas C."/>
            <person name="Habgood R."/>
            <person name="Hainaut M."/>
            <person name="Harispe M.L."/>
            <person name="Henrissat B."/>
            <person name="Hilden K.S."/>
            <person name="Hope R."/>
            <person name="Hossain A."/>
            <person name="Karabika E."/>
            <person name="Karaffa L."/>
            <person name="Karanyi Z."/>
            <person name="Krasevec N."/>
            <person name="Kuo A."/>
            <person name="Kusch H."/>
            <person name="LaButti K."/>
            <person name="Lagendijk E.L."/>
            <person name="Lapidus A."/>
            <person name="Levasseur A."/>
            <person name="Lindquist E."/>
            <person name="Lipzen A."/>
            <person name="Logrieco A.F."/>
            <person name="MacCabe A."/>
            <person name="Maekelae M.R."/>
            <person name="Malavazi I."/>
            <person name="Melin P."/>
            <person name="Meyer V."/>
            <person name="Mielnichuk N."/>
            <person name="Miskei M."/>
            <person name="Molnar A.P."/>
            <person name="Mule G."/>
            <person name="Ngan C.Y."/>
            <person name="Orejas M."/>
            <person name="Orosz E."/>
            <person name="Ouedraogo J.P."/>
            <person name="Overkamp K.M."/>
            <person name="Park H.-S."/>
            <person name="Perrone G."/>
            <person name="Piumi F."/>
            <person name="Punt P.J."/>
            <person name="Ram A.F."/>
            <person name="Ramon A."/>
            <person name="Rauscher S."/>
            <person name="Record E."/>
            <person name="Riano-Pachon D.M."/>
            <person name="Robert V."/>
            <person name="Roehrig J."/>
            <person name="Ruller R."/>
            <person name="Salamov A."/>
            <person name="Salih N.S."/>
            <person name="Samson R.A."/>
            <person name="Sandor E."/>
            <person name="Sanguinetti M."/>
            <person name="Schuetze T."/>
            <person name="Sepcic K."/>
            <person name="Shelest E."/>
            <person name="Sherlock G."/>
            <person name="Sophianopoulou V."/>
            <person name="Squina F.M."/>
            <person name="Sun H."/>
            <person name="Susca A."/>
            <person name="Todd R.B."/>
            <person name="Tsang A."/>
            <person name="Unkles S.E."/>
            <person name="van de Wiele N."/>
            <person name="van Rossen-Uffink D."/>
            <person name="Oliveira J.V."/>
            <person name="Vesth T.C."/>
            <person name="Visser J."/>
            <person name="Yu J.-H."/>
            <person name="Zhou M."/>
            <person name="Andersen M.R."/>
            <person name="Archer D.B."/>
            <person name="Baker S.E."/>
            <person name="Benoit I."/>
            <person name="Brakhage A.A."/>
            <person name="Braus G.H."/>
            <person name="Fischer R."/>
            <person name="Frisvad J.C."/>
            <person name="Goldman G.H."/>
            <person name="Houbraken J."/>
            <person name="Oakley B."/>
            <person name="Pocsi I."/>
            <person name="Scazzocchio C."/>
            <person name="Seiboth B."/>
            <person name="vanKuyk P.A."/>
            <person name="Wortman J."/>
            <person name="Dyer P.S."/>
            <person name="Grigoriev I.V."/>
        </authorList>
    </citation>
    <scope>NUCLEOTIDE SEQUENCE [LARGE SCALE GENOMIC DNA]</scope>
    <source>
        <strain evidence="9">CBS 593.65</strain>
    </source>
</reference>
<evidence type="ECO:0000256" key="6">
    <source>
        <dbReference type="SAM" id="MobiDB-lite"/>
    </source>
</evidence>
<dbReference type="STRING" id="1036612.A0A1L9TB91"/>
<evidence type="ECO:0008006" key="10">
    <source>
        <dbReference type="Google" id="ProtNLM"/>
    </source>
</evidence>
<dbReference type="OrthoDB" id="3257095at2759"/>
<keyword evidence="3 7" id="KW-0812">Transmembrane</keyword>
<dbReference type="GeneID" id="63756456"/>
<proteinExistence type="predicted"/>
<feature type="transmembrane region" description="Helical" evidence="7">
    <location>
        <begin position="60"/>
        <end position="77"/>
    </location>
</feature>
<feature type="transmembrane region" description="Helical" evidence="7">
    <location>
        <begin position="468"/>
        <end position="486"/>
    </location>
</feature>
<feature type="transmembrane region" description="Helical" evidence="7">
    <location>
        <begin position="185"/>
        <end position="204"/>
    </location>
</feature>
<organism evidence="8 9">
    <name type="scientific">Aspergillus sydowii CBS 593.65</name>
    <dbReference type="NCBI Taxonomy" id="1036612"/>
    <lineage>
        <taxon>Eukaryota</taxon>
        <taxon>Fungi</taxon>
        <taxon>Dikarya</taxon>
        <taxon>Ascomycota</taxon>
        <taxon>Pezizomycotina</taxon>
        <taxon>Eurotiomycetes</taxon>
        <taxon>Eurotiomycetidae</taxon>
        <taxon>Eurotiales</taxon>
        <taxon>Aspergillaceae</taxon>
        <taxon>Aspergillus</taxon>
        <taxon>Aspergillus subgen. Nidulantes</taxon>
    </lineage>
</organism>
<evidence type="ECO:0000256" key="4">
    <source>
        <dbReference type="ARBA" id="ARBA00022989"/>
    </source>
</evidence>
<keyword evidence="9" id="KW-1185">Reference proteome</keyword>
<feature type="transmembrane region" description="Helical" evidence="7">
    <location>
        <begin position="396"/>
        <end position="414"/>
    </location>
</feature>
<feature type="compositionally biased region" description="Polar residues" evidence="6">
    <location>
        <begin position="29"/>
        <end position="44"/>
    </location>
</feature>
<gene>
    <name evidence="8" type="ORF">ASPSYDRAFT_1182332</name>
</gene>
<keyword evidence="2" id="KW-0813">Transport</keyword>
<dbReference type="PANTHER" id="PTHR45649">
    <property type="entry name" value="AMINO-ACID PERMEASE BAT1"/>
    <property type="match status" value="1"/>
</dbReference>
<protein>
    <recommendedName>
        <fullName evidence="10">Amino acid permease/ SLC12A domain-containing protein</fullName>
    </recommendedName>
</protein>
<feature type="region of interest" description="Disordered" evidence="6">
    <location>
        <begin position="1"/>
        <end position="47"/>
    </location>
</feature>
<name>A0A1L9TB91_9EURO</name>
<feature type="transmembrane region" description="Helical" evidence="7">
    <location>
        <begin position="498"/>
        <end position="516"/>
    </location>
</feature>
<dbReference type="GO" id="GO:0022857">
    <property type="term" value="F:transmembrane transporter activity"/>
    <property type="evidence" value="ECO:0007669"/>
    <property type="project" value="InterPro"/>
</dbReference>
<feature type="transmembrane region" description="Helical" evidence="7">
    <location>
        <begin position="420"/>
        <end position="447"/>
    </location>
</feature>
<dbReference type="RefSeq" id="XP_040700488.1">
    <property type="nucleotide sequence ID" value="XM_040840383.1"/>
</dbReference>
<sequence>MPEQKIEPAQAPTYSEGVEMQHTRPVASERTQTPSENEPSTVENARTEYREKQQLDTQRYLSFLASLAFSATLLASWETTGAGLLAGLYNGGPVAIVYGLIVSIVGNLAIAMSLAELASVHPTAGAQYHWTYVLAPYYPRFFSFFQGWITVFSWSALVCIAPFFIGTQIEGMIKLAHPEYEVHGWRSTLLMWFVSIIPITVNIFARRVLGVIEIVAGVMHVVFLPTVLGFLSHAPRSEHGFVWDTFIGGLSGWENPGVVFSIGLLGVITPLSGIDGIIHMAEEVENAQVAVPRSMVWGTVINGAMAFSYAIAILYFMGNYADALMTPTGYPIIEIAYQATGSKTATFMIMATGMMPGWIAFFNGLASVTRLTWAFARDNGLPFSDFFVKVDSRLKIPVRSLLLVSSCIFVLSLIQTGSTAAFNAILSLSTLGLYISYLFPLVSLVIARFTIKDIPRGPFTLGRFGLPLNLVAILFATYFVVFLPFPPTLPVTTENMNFAGPVLGFVMLCSCIDWLVRGRHKWSGPTMRYPRG</sequence>
<evidence type="ECO:0000256" key="7">
    <source>
        <dbReference type="SAM" id="Phobius"/>
    </source>
</evidence>
<dbReference type="Gene3D" id="1.20.1740.10">
    <property type="entry name" value="Amino acid/polyamine transporter I"/>
    <property type="match status" value="1"/>
</dbReference>
<evidence type="ECO:0000256" key="2">
    <source>
        <dbReference type="ARBA" id="ARBA00022448"/>
    </source>
</evidence>
<dbReference type="Pfam" id="PF13520">
    <property type="entry name" value="AA_permease_2"/>
    <property type="match status" value="1"/>
</dbReference>
<feature type="transmembrane region" description="Helical" evidence="7">
    <location>
        <begin position="141"/>
        <end position="165"/>
    </location>
</feature>
<dbReference type="AlphaFoldDB" id="A0A1L9TB91"/>
<evidence type="ECO:0000313" key="8">
    <source>
        <dbReference type="EMBL" id="OJJ56682.1"/>
    </source>
</evidence>